<organism evidence="1 2">
    <name type="scientific">Sphingomonas daechungensis</name>
    <dbReference type="NCBI Taxonomy" id="1176646"/>
    <lineage>
        <taxon>Bacteria</taxon>
        <taxon>Pseudomonadati</taxon>
        <taxon>Pseudomonadota</taxon>
        <taxon>Alphaproteobacteria</taxon>
        <taxon>Sphingomonadales</taxon>
        <taxon>Sphingomonadaceae</taxon>
        <taxon>Sphingomonas</taxon>
    </lineage>
</organism>
<evidence type="ECO:0000313" key="1">
    <source>
        <dbReference type="EMBL" id="QNP43895.1"/>
    </source>
</evidence>
<dbReference type="EMBL" id="CP060780">
    <property type="protein sequence ID" value="QNP43895.1"/>
    <property type="molecule type" value="Genomic_DNA"/>
</dbReference>
<proteinExistence type="predicted"/>
<name>A0ABX6T2J0_9SPHN</name>
<accession>A0ABX6T2J0</accession>
<sequence length="124" mass="13770">MNWKIVRLELAQCRGSSRASASKAYLLRVPLDADGRIDAEAIASNPARATVARFWASEPDMHGRVERENGHWRLRWLDKAGQLARIPAVPLRLNERVSIEGPGGNEAFSVASINDSGRQILERP</sequence>
<keyword evidence="2" id="KW-1185">Reference proteome</keyword>
<dbReference type="Proteomes" id="UP000516134">
    <property type="component" value="Chromosome"/>
</dbReference>
<dbReference type="RefSeq" id="WP_187715319.1">
    <property type="nucleotide sequence ID" value="NZ_BAABJC010000001.1"/>
</dbReference>
<protein>
    <submittedName>
        <fullName evidence="1">Uncharacterized protein</fullName>
    </submittedName>
</protein>
<gene>
    <name evidence="1" type="ORF">H9L15_04535</name>
</gene>
<evidence type="ECO:0000313" key="2">
    <source>
        <dbReference type="Proteomes" id="UP000516134"/>
    </source>
</evidence>
<reference evidence="1 2" key="1">
    <citation type="submission" date="2020-08" db="EMBL/GenBank/DDBJ databases">
        <title>Genome sequence of Sphingomonas daechungensis KACC 18115T.</title>
        <authorList>
            <person name="Hyun D.-W."/>
            <person name="Bae J.-W."/>
        </authorList>
    </citation>
    <scope>NUCLEOTIDE SEQUENCE [LARGE SCALE GENOMIC DNA]</scope>
    <source>
        <strain evidence="1 2">KACC 18115</strain>
    </source>
</reference>